<dbReference type="NCBIfam" id="TIGR00043">
    <property type="entry name" value="rRNA maturation RNase YbeY"/>
    <property type="match status" value="1"/>
</dbReference>
<gene>
    <name evidence="9" type="primary">ybeY</name>
    <name evidence="10" type="ORF">CR194_01565</name>
</gene>
<dbReference type="AlphaFoldDB" id="A0A323TNC0"/>
<dbReference type="SUPFAM" id="SSF55486">
    <property type="entry name" value="Metalloproteases ('zincins'), catalytic domain"/>
    <property type="match status" value="1"/>
</dbReference>
<keyword evidence="7 9" id="KW-0378">Hydrolase</keyword>
<dbReference type="Proteomes" id="UP000248214">
    <property type="component" value="Unassembled WGS sequence"/>
</dbReference>
<evidence type="ECO:0000256" key="5">
    <source>
        <dbReference type="ARBA" id="ARBA00022723"/>
    </source>
</evidence>
<dbReference type="PANTHER" id="PTHR46986:SF1">
    <property type="entry name" value="ENDORIBONUCLEASE YBEY, CHLOROPLASTIC"/>
    <property type="match status" value="1"/>
</dbReference>
<keyword evidence="9" id="KW-0963">Cytoplasm</keyword>
<dbReference type="GO" id="GO:0004521">
    <property type="term" value="F:RNA endonuclease activity"/>
    <property type="evidence" value="ECO:0007669"/>
    <property type="project" value="UniProtKB-UniRule"/>
</dbReference>
<feature type="binding site" evidence="9">
    <location>
        <position position="124"/>
    </location>
    <ligand>
        <name>Zn(2+)</name>
        <dbReference type="ChEBI" id="CHEBI:29105"/>
        <note>catalytic</note>
    </ligand>
</feature>
<keyword evidence="3 9" id="KW-0698">rRNA processing</keyword>
<dbReference type="GO" id="GO:0005737">
    <property type="term" value="C:cytoplasm"/>
    <property type="evidence" value="ECO:0007669"/>
    <property type="project" value="UniProtKB-SubCell"/>
</dbReference>
<evidence type="ECO:0000256" key="7">
    <source>
        <dbReference type="ARBA" id="ARBA00022801"/>
    </source>
</evidence>
<feature type="binding site" evidence="9">
    <location>
        <position position="130"/>
    </location>
    <ligand>
        <name>Zn(2+)</name>
        <dbReference type="ChEBI" id="CHEBI:29105"/>
        <note>catalytic</note>
    </ligand>
</feature>
<comment type="function">
    <text evidence="9">Single strand-specific metallo-endoribonuclease involved in late-stage 70S ribosome quality control and in maturation of the 3' terminus of the 16S rRNA.</text>
</comment>
<proteinExistence type="inferred from homology"/>
<dbReference type="Pfam" id="PF02130">
    <property type="entry name" value="YbeY"/>
    <property type="match status" value="1"/>
</dbReference>
<dbReference type="InterPro" id="IPR020549">
    <property type="entry name" value="YbeY_CS"/>
</dbReference>
<dbReference type="GO" id="GO:0006364">
    <property type="term" value="P:rRNA processing"/>
    <property type="evidence" value="ECO:0007669"/>
    <property type="project" value="UniProtKB-UniRule"/>
</dbReference>
<dbReference type="GO" id="GO:0008270">
    <property type="term" value="F:zinc ion binding"/>
    <property type="evidence" value="ECO:0007669"/>
    <property type="project" value="UniProtKB-UniRule"/>
</dbReference>
<evidence type="ECO:0000313" key="10">
    <source>
        <dbReference type="EMBL" id="PYZ94253.1"/>
    </source>
</evidence>
<feature type="binding site" evidence="9">
    <location>
        <position position="120"/>
    </location>
    <ligand>
        <name>Zn(2+)</name>
        <dbReference type="ChEBI" id="CHEBI:29105"/>
        <note>catalytic</note>
    </ligand>
</feature>
<dbReference type="PANTHER" id="PTHR46986">
    <property type="entry name" value="ENDORIBONUCLEASE YBEY, CHLOROPLASTIC"/>
    <property type="match status" value="1"/>
</dbReference>
<keyword evidence="6 9" id="KW-0255">Endonuclease</keyword>
<evidence type="ECO:0000256" key="9">
    <source>
        <dbReference type="HAMAP-Rule" id="MF_00009"/>
    </source>
</evidence>
<keyword evidence="2 9" id="KW-0690">Ribosome biogenesis</keyword>
<protein>
    <recommendedName>
        <fullName evidence="9">Endoribonuclease YbeY</fullName>
        <ecNumber evidence="9">3.1.-.-</ecNumber>
    </recommendedName>
</protein>
<keyword evidence="5 9" id="KW-0479">Metal-binding</keyword>
<dbReference type="InterPro" id="IPR002036">
    <property type="entry name" value="YbeY"/>
</dbReference>
<evidence type="ECO:0000313" key="11">
    <source>
        <dbReference type="Proteomes" id="UP000248214"/>
    </source>
</evidence>
<evidence type="ECO:0000256" key="4">
    <source>
        <dbReference type="ARBA" id="ARBA00022722"/>
    </source>
</evidence>
<comment type="cofactor">
    <cofactor evidence="9">
        <name>Zn(2+)</name>
        <dbReference type="ChEBI" id="CHEBI:29105"/>
    </cofactor>
    <text evidence="9">Binds 1 zinc ion.</text>
</comment>
<dbReference type="OrthoDB" id="9807740at2"/>
<dbReference type="PROSITE" id="PS01306">
    <property type="entry name" value="UPF0054"/>
    <property type="match status" value="1"/>
</dbReference>
<dbReference type="EC" id="3.1.-.-" evidence="9"/>
<organism evidence="10 11">
    <name type="scientific">Salipaludibacillus keqinensis</name>
    <dbReference type="NCBI Taxonomy" id="2045207"/>
    <lineage>
        <taxon>Bacteria</taxon>
        <taxon>Bacillati</taxon>
        <taxon>Bacillota</taxon>
        <taxon>Bacilli</taxon>
        <taxon>Bacillales</taxon>
        <taxon>Bacillaceae</taxon>
    </lineage>
</organism>
<dbReference type="RefSeq" id="WP_110607888.1">
    <property type="nucleotide sequence ID" value="NZ_PDOD01000001.1"/>
</dbReference>
<evidence type="ECO:0000256" key="3">
    <source>
        <dbReference type="ARBA" id="ARBA00022552"/>
    </source>
</evidence>
<dbReference type="InterPro" id="IPR023091">
    <property type="entry name" value="MetalPrtase_cat_dom_sf_prd"/>
</dbReference>
<dbReference type="HAMAP" id="MF_00009">
    <property type="entry name" value="Endoribonucl_YbeY"/>
    <property type="match status" value="1"/>
</dbReference>
<keyword evidence="8 9" id="KW-0862">Zinc</keyword>
<keyword evidence="4 9" id="KW-0540">Nuclease</keyword>
<comment type="subcellular location">
    <subcellularLocation>
        <location evidence="9">Cytoplasm</location>
    </subcellularLocation>
</comment>
<comment type="similarity">
    <text evidence="1 9">Belongs to the endoribonuclease YbeY family.</text>
</comment>
<dbReference type="Gene3D" id="3.40.390.30">
    <property type="entry name" value="Metalloproteases ('zincins'), catalytic domain"/>
    <property type="match status" value="1"/>
</dbReference>
<dbReference type="EMBL" id="PDOD01000001">
    <property type="protein sequence ID" value="PYZ94253.1"/>
    <property type="molecule type" value="Genomic_DNA"/>
</dbReference>
<keyword evidence="11" id="KW-1185">Reference proteome</keyword>
<accession>A0A323TNC0</accession>
<evidence type="ECO:0000256" key="2">
    <source>
        <dbReference type="ARBA" id="ARBA00022517"/>
    </source>
</evidence>
<name>A0A323TNC0_9BACI</name>
<evidence type="ECO:0000256" key="1">
    <source>
        <dbReference type="ARBA" id="ARBA00010875"/>
    </source>
</evidence>
<evidence type="ECO:0000256" key="6">
    <source>
        <dbReference type="ARBA" id="ARBA00022759"/>
    </source>
</evidence>
<evidence type="ECO:0000256" key="8">
    <source>
        <dbReference type="ARBA" id="ARBA00022833"/>
    </source>
</evidence>
<dbReference type="GO" id="GO:0004222">
    <property type="term" value="F:metalloendopeptidase activity"/>
    <property type="evidence" value="ECO:0007669"/>
    <property type="project" value="InterPro"/>
</dbReference>
<sequence length="154" mass="17648">MSNYTIDIIDETEALSAEEKTLVSTVLESALVEEKVREESELSVTFVSDERIRELNRDYRDKDQPTDVLSFALNEDEGEILNEGMPNLIGDIVISIPRAKEQAKDYGHDFKRELCFLAVHGFLHLIGYDHESEKNETAMFTKQEEILTKHGLEK</sequence>
<comment type="caution">
    <text evidence="10">The sequence shown here is derived from an EMBL/GenBank/DDBJ whole genome shotgun (WGS) entry which is preliminary data.</text>
</comment>
<reference evidence="10 11" key="1">
    <citation type="submission" date="2017-10" db="EMBL/GenBank/DDBJ databases">
        <title>Bacillus sp. nov., a halophilic bacterium isolated from a Keqin Lake.</title>
        <authorList>
            <person name="Wang H."/>
        </authorList>
    </citation>
    <scope>NUCLEOTIDE SEQUENCE [LARGE SCALE GENOMIC DNA]</scope>
    <source>
        <strain evidence="10 11">KQ-12</strain>
    </source>
</reference>